<sequence length="73" mass="8337">MASIATGNGRIFRPSRSVPEVNEEVDDNKILYYIMLENPQNDGINFMKRSMSLGRLAFRPGKRKFQAVNFIAD</sequence>
<evidence type="ECO:0000313" key="1">
    <source>
        <dbReference type="Proteomes" id="UP000095281"/>
    </source>
</evidence>
<dbReference type="AlphaFoldDB" id="A0A1I8BUM8"/>
<dbReference type="Proteomes" id="UP000095281">
    <property type="component" value="Unplaced"/>
</dbReference>
<organism evidence="1 2">
    <name type="scientific">Meloidogyne hapla</name>
    <name type="common">Root-knot nematode worm</name>
    <dbReference type="NCBI Taxonomy" id="6305"/>
    <lineage>
        <taxon>Eukaryota</taxon>
        <taxon>Metazoa</taxon>
        <taxon>Ecdysozoa</taxon>
        <taxon>Nematoda</taxon>
        <taxon>Chromadorea</taxon>
        <taxon>Rhabditida</taxon>
        <taxon>Tylenchina</taxon>
        <taxon>Tylenchomorpha</taxon>
        <taxon>Tylenchoidea</taxon>
        <taxon>Meloidogynidae</taxon>
        <taxon>Meloidogyninae</taxon>
        <taxon>Meloidogyne</taxon>
    </lineage>
</organism>
<protein>
    <submittedName>
        <fullName evidence="2">Uncharacterized protein</fullName>
    </submittedName>
</protein>
<reference evidence="2" key="1">
    <citation type="submission" date="2016-11" db="UniProtKB">
        <authorList>
            <consortium name="WormBaseParasite"/>
        </authorList>
    </citation>
    <scope>IDENTIFICATION</scope>
</reference>
<evidence type="ECO:0000313" key="2">
    <source>
        <dbReference type="WBParaSite" id="MhA1_Contig565.frz3.gene18"/>
    </source>
</evidence>
<name>A0A1I8BUM8_MELHA</name>
<dbReference type="WBParaSite" id="MhA1_Contig565.frz3.gene18">
    <property type="protein sequence ID" value="MhA1_Contig565.frz3.gene18"/>
    <property type="gene ID" value="MhA1_Contig565.frz3.gene18"/>
</dbReference>
<accession>A0A1I8BUM8</accession>
<proteinExistence type="predicted"/>
<keyword evidence="1" id="KW-1185">Reference proteome</keyword>